<dbReference type="SUPFAM" id="SSF53167">
    <property type="entry name" value="Purine and uridine phosphorylases"/>
    <property type="match status" value="1"/>
</dbReference>
<comment type="caution">
    <text evidence="3">The sequence shown here is derived from an EMBL/GenBank/DDBJ whole genome shotgun (WGS) entry which is preliminary data.</text>
</comment>
<dbReference type="Gene3D" id="3.40.50.1580">
    <property type="entry name" value="Nucleoside phosphorylase domain"/>
    <property type="match status" value="1"/>
</dbReference>
<dbReference type="STRING" id="1810919.A0A3D8QRM5"/>
<sequence>MNNALRDELVKAKYDEMMEKETQTGGFRFPFLQAWPRKNAATCTWADSPYPTLGMTHELLGSQLRSKVRVVDFLSPDRRAIDHLLKAVKDWNQFVDQIYDGMVDAFEDDPENVTQHQLFIITKSAFCGETSIRHLARTFKVPSRPRLDGECTEQSLGTLLATVKPTYAAKRVLGVILTRSVLHLLDGPWILQSFAIDDISLFCRLENERPYPLFNRLMVSTKFETGPPSPTRKRSEYSVHPFPTILALAIVLMEVEPGDDLAELYAQPRYATLRRRQFELARHLLRGCQMRFHESGLLRAVRFCIDWNAFLQFANINIDLLFNKQAFVNAFYSNAVRPLEEDLIHGAKWTWDEAKWLRREKFDEEGVCKIINKLGSEDLDRSYHHGRGLEHVQKSTFSALEIISETNDLEQAVQWTPIGACSFSPEQPNMPQPSLTRHASLASGIVSFSSASNVPEKTEFEVAIICALPLEATAVLSTFKDVWDDDPCLWGRDATDPISYILGAIAGRNVVLAHQPRMGKVASATLAAYCASSFTNVKLALVVGVCGAAPFKKNGKEVLFGDVLISDGVVQCDFGRQFSDGFKRKIDVQHSLGRPNARISSALAKLETKVHRSRLEAQITAHLETDDEPTPYPREDEDKLYASNYQHKHQHAGDCSLCARWSWNTGSLCSNSREATCEDLGCDSARLVQRCRRNKQNKPKTHIGLFASGDSVVKSAIHRDAISKDTNVIAFEMEGAGVWDAIPCGIIKGVCDYADSHKNKLWQEYAAATAAACAKAFVRQW</sequence>
<proteinExistence type="predicted"/>
<dbReference type="AlphaFoldDB" id="A0A3D8QRM5"/>
<evidence type="ECO:0000259" key="2">
    <source>
        <dbReference type="Pfam" id="PF24476"/>
    </source>
</evidence>
<dbReference type="PANTHER" id="PTHR46082:SF6">
    <property type="entry name" value="AAA+ ATPASE DOMAIN-CONTAINING PROTEIN-RELATED"/>
    <property type="match status" value="1"/>
</dbReference>
<evidence type="ECO:0000313" key="4">
    <source>
        <dbReference type="Proteomes" id="UP000256690"/>
    </source>
</evidence>
<dbReference type="RefSeq" id="XP_026599604.1">
    <property type="nucleotide sequence ID" value="XM_026751872.1"/>
</dbReference>
<evidence type="ECO:0000313" key="3">
    <source>
        <dbReference type="EMBL" id="RDW64445.1"/>
    </source>
</evidence>
<dbReference type="EMBL" id="PVWQ01000014">
    <property type="protein sequence ID" value="RDW64445.1"/>
    <property type="molecule type" value="Genomic_DNA"/>
</dbReference>
<dbReference type="GO" id="GO:0003824">
    <property type="term" value="F:catalytic activity"/>
    <property type="evidence" value="ECO:0007669"/>
    <property type="project" value="InterPro"/>
</dbReference>
<accession>A0A3D8QRM5</accession>
<gene>
    <name evidence="3" type="ORF">DSM5745_09856</name>
</gene>
<dbReference type="PANTHER" id="PTHR46082">
    <property type="entry name" value="ATP/GTP-BINDING PROTEIN-RELATED"/>
    <property type="match status" value="1"/>
</dbReference>
<dbReference type="Pfam" id="PF24476">
    <property type="entry name" value="DUF7580"/>
    <property type="match status" value="1"/>
</dbReference>
<dbReference type="InterPro" id="IPR035994">
    <property type="entry name" value="Nucleoside_phosphorylase_sf"/>
</dbReference>
<dbReference type="GeneID" id="38120226"/>
<dbReference type="InterPro" id="IPR053137">
    <property type="entry name" value="NLR-like"/>
</dbReference>
<name>A0A3D8QRM5_9EURO</name>
<dbReference type="Proteomes" id="UP000256690">
    <property type="component" value="Unassembled WGS sequence"/>
</dbReference>
<protein>
    <submittedName>
        <fullName evidence="3">Uncharacterized protein</fullName>
    </submittedName>
</protein>
<dbReference type="InterPro" id="IPR056002">
    <property type="entry name" value="DUF7580"/>
</dbReference>
<dbReference type="Pfam" id="PF01048">
    <property type="entry name" value="PNP_UDP_1"/>
    <property type="match status" value="1"/>
</dbReference>
<dbReference type="OrthoDB" id="20872at2759"/>
<dbReference type="GO" id="GO:0009116">
    <property type="term" value="P:nucleoside metabolic process"/>
    <property type="evidence" value="ECO:0007669"/>
    <property type="project" value="InterPro"/>
</dbReference>
<dbReference type="InterPro" id="IPR000845">
    <property type="entry name" value="Nucleoside_phosphorylase_d"/>
</dbReference>
<feature type="domain" description="Nucleoside phosphorylase" evidence="1">
    <location>
        <begin position="462"/>
        <end position="593"/>
    </location>
</feature>
<organism evidence="3 4">
    <name type="scientific">Aspergillus mulundensis</name>
    <dbReference type="NCBI Taxonomy" id="1810919"/>
    <lineage>
        <taxon>Eukaryota</taxon>
        <taxon>Fungi</taxon>
        <taxon>Dikarya</taxon>
        <taxon>Ascomycota</taxon>
        <taxon>Pezizomycotina</taxon>
        <taxon>Eurotiomycetes</taxon>
        <taxon>Eurotiomycetidae</taxon>
        <taxon>Eurotiales</taxon>
        <taxon>Aspergillaceae</taxon>
        <taxon>Aspergillus</taxon>
        <taxon>Aspergillus subgen. Nidulantes</taxon>
    </lineage>
</organism>
<feature type="domain" description="DUF7580" evidence="2">
    <location>
        <begin position="155"/>
        <end position="343"/>
    </location>
</feature>
<keyword evidence="4" id="KW-1185">Reference proteome</keyword>
<reference evidence="3 4" key="1">
    <citation type="journal article" date="2018" name="IMA Fungus">
        <title>IMA Genome-F 9: Draft genome sequence of Annulohypoxylon stygium, Aspergillus mulundensis, Berkeleyomyces basicola (syn. Thielaviopsis basicola), Ceratocystis smalleyi, two Cercospora beticola strains, Coleophoma cylindrospora, Fusarium fracticaudum, Phialophora cf. hyalina, and Morchella septimelata.</title>
        <authorList>
            <person name="Wingfield B.D."/>
            <person name="Bills G.F."/>
            <person name="Dong Y."/>
            <person name="Huang W."/>
            <person name="Nel W.J."/>
            <person name="Swalarsk-Parry B.S."/>
            <person name="Vaghefi N."/>
            <person name="Wilken P.M."/>
            <person name="An Z."/>
            <person name="de Beer Z.W."/>
            <person name="De Vos L."/>
            <person name="Chen L."/>
            <person name="Duong T.A."/>
            <person name="Gao Y."/>
            <person name="Hammerbacher A."/>
            <person name="Kikkert J.R."/>
            <person name="Li Y."/>
            <person name="Li H."/>
            <person name="Li K."/>
            <person name="Li Q."/>
            <person name="Liu X."/>
            <person name="Ma X."/>
            <person name="Naidoo K."/>
            <person name="Pethybridge S.J."/>
            <person name="Sun J."/>
            <person name="Steenkamp E.T."/>
            <person name="van der Nest M.A."/>
            <person name="van Wyk S."/>
            <person name="Wingfield M.J."/>
            <person name="Xiong C."/>
            <person name="Yue Q."/>
            <person name="Zhang X."/>
        </authorList>
    </citation>
    <scope>NUCLEOTIDE SEQUENCE [LARGE SCALE GENOMIC DNA]</scope>
    <source>
        <strain evidence="3 4">DSM 5745</strain>
    </source>
</reference>
<evidence type="ECO:0000259" key="1">
    <source>
        <dbReference type="Pfam" id="PF01048"/>
    </source>
</evidence>